<accession>A0A9P0LU10</accession>
<reference evidence="2" key="1">
    <citation type="submission" date="2022-03" db="EMBL/GenBank/DDBJ databases">
        <authorList>
            <person name="Sayadi A."/>
        </authorList>
    </citation>
    <scope>NUCLEOTIDE SEQUENCE</scope>
</reference>
<sequence>MERQIERKSLSLNAAEPSTSKEVSVGYTDLNTSTQMIKSDIEKTSDSVQQSVGVSGSYHLIHKQSSSRQADLAASCGIERGMEDPPKILIFGDEYARSFREELYILQQERPLDTWHFPFEWAGVLLRAL</sequence>
<dbReference type="AlphaFoldDB" id="A0A9P0LU10"/>
<feature type="compositionally biased region" description="Polar residues" evidence="1">
    <location>
        <begin position="10"/>
        <end position="22"/>
    </location>
</feature>
<proteinExistence type="predicted"/>
<feature type="region of interest" description="Disordered" evidence="1">
    <location>
        <begin position="1"/>
        <end position="26"/>
    </location>
</feature>
<gene>
    <name evidence="2" type="ORF">ACAOBT_LOCUS24351</name>
</gene>
<organism evidence="2 3">
    <name type="scientific">Acanthoscelides obtectus</name>
    <name type="common">Bean weevil</name>
    <name type="synonym">Bruchus obtectus</name>
    <dbReference type="NCBI Taxonomy" id="200917"/>
    <lineage>
        <taxon>Eukaryota</taxon>
        <taxon>Metazoa</taxon>
        <taxon>Ecdysozoa</taxon>
        <taxon>Arthropoda</taxon>
        <taxon>Hexapoda</taxon>
        <taxon>Insecta</taxon>
        <taxon>Pterygota</taxon>
        <taxon>Neoptera</taxon>
        <taxon>Endopterygota</taxon>
        <taxon>Coleoptera</taxon>
        <taxon>Polyphaga</taxon>
        <taxon>Cucujiformia</taxon>
        <taxon>Chrysomeloidea</taxon>
        <taxon>Chrysomelidae</taxon>
        <taxon>Bruchinae</taxon>
        <taxon>Bruchini</taxon>
        <taxon>Acanthoscelides</taxon>
    </lineage>
</organism>
<keyword evidence="3" id="KW-1185">Reference proteome</keyword>
<protein>
    <submittedName>
        <fullName evidence="2">Uncharacterized protein</fullName>
    </submittedName>
</protein>
<evidence type="ECO:0000256" key="1">
    <source>
        <dbReference type="SAM" id="MobiDB-lite"/>
    </source>
</evidence>
<evidence type="ECO:0000313" key="3">
    <source>
        <dbReference type="Proteomes" id="UP001152888"/>
    </source>
</evidence>
<dbReference type="EMBL" id="CAKOFQ010007327">
    <property type="protein sequence ID" value="CAH1998394.1"/>
    <property type="molecule type" value="Genomic_DNA"/>
</dbReference>
<dbReference type="Proteomes" id="UP001152888">
    <property type="component" value="Unassembled WGS sequence"/>
</dbReference>
<evidence type="ECO:0000313" key="2">
    <source>
        <dbReference type="EMBL" id="CAH1998394.1"/>
    </source>
</evidence>
<comment type="caution">
    <text evidence="2">The sequence shown here is derived from an EMBL/GenBank/DDBJ whole genome shotgun (WGS) entry which is preliminary data.</text>
</comment>
<name>A0A9P0LU10_ACAOB</name>